<evidence type="ECO:0000313" key="1">
    <source>
        <dbReference type="EMBL" id="TRW22005.1"/>
    </source>
</evidence>
<dbReference type="RefSeq" id="WP_144398956.1">
    <property type="nucleotide sequence ID" value="NZ_VJXW01000037.1"/>
</dbReference>
<evidence type="ECO:0000313" key="2">
    <source>
        <dbReference type="Proteomes" id="UP000319424"/>
    </source>
</evidence>
<accession>A0A552UUZ1</accession>
<dbReference type="Proteomes" id="UP000319424">
    <property type="component" value="Unassembled WGS sequence"/>
</dbReference>
<dbReference type="EMBL" id="VJXW01000037">
    <property type="protein sequence ID" value="TRW22005.1"/>
    <property type="molecule type" value="Genomic_DNA"/>
</dbReference>
<reference evidence="1 2" key="1">
    <citation type="submission" date="2019-07" db="EMBL/GenBank/DDBJ databases">
        <title>Criibacterium bergeronii gen. nov., sp. nov. isolated from human clinical samples.</title>
        <authorList>
            <person name="Maheux A.F."/>
            <person name="Boudreau D.K."/>
            <person name="Berube E."/>
            <person name="Brodeur S."/>
            <person name="Bernard K.A."/>
            <person name="Abed J.Y."/>
            <person name="Ducrey E."/>
            <person name="Guay E.F."/>
            <person name="Raymond F."/>
            <person name="Corbeil J."/>
            <person name="Domingo M.-C."/>
            <person name="Roy P.H."/>
            <person name="Boissinot M."/>
            <person name="Tocheva E.I."/>
            <person name="Omar R.F."/>
        </authorList>
    </citation>
    <scope>NUCLEOTIDE SEQUENCE [LARGE SCALE GENOMIC DNA]</scope>
    <source>
        <strain evidence="1 2">CCRI-24246</strain>
    </source>
</reference>
<gene>
    <name evidence="1" type="ORF">FL857_11830</name>
</gene>
<sequence length="180" mass="20822">MNILTDRKNGIVKWTLNCKDIVIQDYNMMYAYEYGSEMVMLKLKSNDGEIAFSLYDINGDLILSYVPKSSEIMIGINKSIHLDYLISVEYSKKDKKIVALTGIKEDERKLIILDNEGNIISNIINPSGYTYYFTQNFGDKIIVVCRGNSDATVDKYGRNDWNFRVDLDNYYVERMSITQL</sequence>
<name>A0A552UUZ1_9FIRM</name>
<comment type="caution">
    <text evidence="1">The sequence shown here is derived from an EMBL/GenBank/DDBJ whole genome shotgun (WGS) entry which is preliminary data.</text>
</comment>
<dbReference type="OrthoDB" id="2084689at2"/>
<organism evidence="1 2">
    <name type="scientific">Criibacterium bergeronii</name>
    <dbReference type="NCBI Taxonomy" id="1871336"/>
    <lineage>
        <taxon>Bacteria</taxon>
        <taxon>Bacillati</taxon>
        <taxon>Bacillota</taxon>
        <taxon>Clostridia</taxon>
        <taxon>Peptostreptococcales</taxon>
        <taxon>Filifactoraceae</taxon>
        <taxon>Criibacterium</taxon>
    </lineage>
</organism>
<dbReference type="AlphaFoldDB" id="A0A552UUZ1"/>
<protein>
    <submittedName>
        <fullName evidence="1">Uncharacterized protein</fullName>
    </submittedName>
</protein>
<proteinExistence type="predicted"/>